<keyword evidence="2" id="KW-1185">Reference proteome</keyword>
<protein>
    <submittedName>
        <fullName evidence="1">Uncharacterized protein</fullName>
    </submittedName>
</protein>
<organism evidence="1 2">
    <name type="scientific">Leucogyrophana mollusca</name>
    <dbReference type="NCBI Taxonomy" id="85980"/>
    <lineage>
        <taxon>Eukaryota</taxon>
        <taxon>Fungi</taxon>
        <taxon>Dikarya</taxon>
        <taxon>Basidiomycota</taxon>
        <taxon>Agaricomycotina</taxon>
        <taxon>Agaricomycetes</taxon>
        <taxon>Agaricomycetidae</taxon>
        <taxon>Boletales</taxon>
        <taxon>Boletales incertae sedis</taxon>
        <taxon>Leucogyrophana</taxon>
    </lineage>
</organism>
<evidence type="ECO:0000313" key="1">
    <source>
        <dbReference type="EMBL" id="KAH7928279.1"/>
    </source>
</evidence>
<comment type="caution">
    <text evidence="1">The sequence shown here is derived from an EMBL/GenBank/DDBJ whole genome shotgun (WGS) entry which is preliminary data.</text>
</comment>
<proteinExistence type="predicted"/>
<accession>A0ACB8BSB3</accession>
<dbReference type="EMBL" id="MU266355">
    <property type="protein sequence ID" value="KAH7928279.1"/>
    <property type="molecule type" value="Genomic_DNA"/>
</dbReference>
<gene>
    <name evidence="1" type="ORF">BV22DRAFT_1030931</name>
</gene>
<name>A0ACB8BSB3_9AGAM</name>
<evidence type="ECO:0000313" key="2">
    <source>
        <dbReference type="Proteomes" id="UP000790709"/>
    </source>
</evidence>
<dbReference type="Proteomes" id="UP000790709">
    <property type="component" value="Unassembled WGS sequence"/>
</dbReference>
<sequence length="117" mass="13123">MASFKTLVALLCLAMAVDAKCSKSPVGSGWEFTVYGETGCNSKGQHQEYYGDRRDIGIGWHTGICYNITNKIKPIKSFSFRSTEDDDYMIQIRCSLEGCDTDPIGMQISDFRPKTFQ</sequence>
<reference evidence="1" key="1">
    <citation type="journal article" date="2021" name="New Phytol.">
        <title>Evolutionary innovations through gain and loss of genes in the ectomycorrhizal Boletales.</title>
        <authorList>
            <person name="Wu G."/>
            <person name="Miyauchi S."/>
            <person name="Morin E."/>
            <person name="Kuo A."/>
            <person name="Drula E."/>
            <person name="Varga T."/>
            <person name="Kohler A."/>
            <person name="Feng B."/>
            <person name="Cao Y."/>
            <person name="Lipzen A."/>
            <person name="Daum C."/>
            <person name="Hundley H."/>
            <person name="Pangilinan J."/>
            <person name="Johnson J."/>
            <person name="Barry K."/>
            <person name="LaButti K."/>
            <person name="Ng V."/>
            <person name="Ahrendt S."/>
            <person name="Min B."/>
            <person name="Choi I.G."/>
            <person name="Park H."/>
            <person name="Plett J.M."/>
            <person name="Magnuson J."/>
            <person name="Spatafora J.W."/>
            <person name="Nagy L.G."/>
            <person name="Henrissat B."/>
            <person name="Grigoriev I.V."/>
            <person name="Yang Z.L."/>
            <person name="Xu J."/>
            <person name="Martin F.M."/>
        </authorList>
    </citation>
    <scope>NUCLEOTIDE SEQUENCE</scope>
    <source>
        <strain evidence="1">KUC20120723A-06</strain>
    </source>
</reference>